<accession>A0ABS1EKY1</accession>
<feature type="transmembrane region" description="Helical" evidence="1">
    <location>
        <begin position="12"/>
        <end position="30"/>
    </location>
</feature>
<organism evidence="2 3">
    <name type="scientific">Clostridium yunnanense</name>
    <dbReference type="NCBI Taxonomy" id="2800325"/>
    <lineage>
        <taxon>Bacteria</taxon>
        <taxon>Bacillati</taxon>
        <taxon>Bacillota</taxon>
        <taxon>Clostridia</taxon>
        <taxon>Eubacteriales</taxon>
        <taxon>Clostridiaceae</taxon>
        <taxon>Clostridium</taxon>
    </lineage>
</organism>
<evidence type="ECO:0000313" key="2">
    <source>
        <dbReference type="EMBL" id="MBK1809983.1"/>
    </source>
</evidence>
<keyword evidence="1" id="KW-0812">Transmembrane</keyword>
<keyword evidence="1" id="KW-1133">Transmembrane helix</keyword>
<dbReference type="InterPro" id="IPR036514">
    <property type="entry name" value="SGNH_hydro_sf"/>
</dbReference>
<comment type="caution">
    <text evidence="2">The sequence shown here is derived from an EMBL/GenBank/DDBJ whole genome shotgun (WGS) entry which is preliminary data.</text>
</comment>
<keyword evidence="1" id="KW-0472">Membrane</keyword>
<name>A0ABS1EKY1_9CLOT</name>
<dbReference type="Gene3D" id="3.40.50.1110">
    <property type="entry name" value="SGNH hydrolase"/>
    <property type="match status" value="1"/>
</dbReference>
<dbReference type="CDD" id="cd00229">
    <property type="entry name" value="SGNH_hydrolase"/>
    <property type="match status" value="1"/>
</dbReference>
<dbReference type="GO" id="GO:0016787">
    <property type="term" value="F:hydrolase activity"/>
    <property type="evidence" value="ECO:0007669"/>
    <property type="project" value="UniProtKB-KW"/>
</dbReference>
<dbReference type="SUPFAM" id="SSF52266">
    <property type="entry name" value="SGNH hydrolase"/>
    <property type="match status" value="1"/>
</dbReference>
<keyword evidence="3" id="KW-1185">Reference proteome</keyword>
<sequence length="260" mass="29978">MFRLKLKKKKGIIILVIALIIVISSAVYNVNKYLGWFREGNSAKYSLENVQKLDNSPIANKNIIFLGSSVTLGKGSRDVSFVDYIEKKDSVSVTKEAVSGTTLVDKGKDSYIQRMKNKLDTKAKVDAFVCQLSTNDASQKQPLGKINTSMNLKDFDTSTITGAMEYIICYAKQNWNCKVIFYTETKYESKEYEAMVTRLLELQKKWNIGVIDMWNDNELNNINEKTRKLYMLDNVHPLKAGYLEWWTPYIEKYLYGYLQQ</sequence>
<protein>
    <submittedName>
        <fullName evidence="2">SGNH/GDSL hydrolase family protein</fullName>
    </submittedName>
</protein>
<keyword evidence="2" id="KW-0378">Hydrolase</keyword>
<dbReference type="EMBL" id="JAENHN010000010">
    <property type="protein sequence ID" value="MBK1809983.1"/>
    <property type="molecule type" value="Genomic_DNA"/>
</dbReference>
<reference evidence="3" key="1">
    <citation type="submission" date="2021-01" db="EMBL/GenBank/DDBJ databases">
        <title>Genome public.</title>
        <authorList>
            <person name="Liu C."/>
            <person name="Sun Q."/>
        </authorList>
    </citation>
    <scope>NUCLEOTIDE SEQUENCE [LARGE SCALE GENOMIC DNA]</scope>
    <source>
        <strain evidence="3">YIM B02505</strain>
    </source>
</reference>
<proteinExistence type="predicted"/>
<evidence type="ECO:0000313" key="3">
    <source>
        <dbReference type="Proteomes" id="UP000596739"/>
    </source>
</evidence>
<dbReference type="Proteomes" id="UP000596739">
    <property type="component" value="Unassembled WGS sequence"/>
</dbReference>
<gene>
    <name evidence="2" type="ORF">JHL18_04915</name>
</gene>
<evidence type="ECO:0000256" key="1">
    <source>
        <dbReference type="SAM" id="Phobius"/>
    </source>
</evidence>